<proteinExistence type="predicted"/>
<accession>A0A2P2PAZ9</accession>
<dbReference type="EMBL" id="GGEC01071438">
    <property type="protein sequence ID" value="MBX51922.1"/>
    <property type="molecule type" value="Transcribed_RNA"/>
</dbReference>
<protein>
    <submittedName>
        <fullName evidence="1">Uncharacterized protein</fullName>
    </submittedName>
</protein>
<dbReference type="AlphaFoldDB" id="A0A2P2PAZ9"/>
<name>A0A2P2PAZ9_RHIMU</name>
<sequence>MYITSVNGLFTYFVKLVNEKRKKFIDVACSINYLCGT</sequence>
<organism evidence="1">
    <name type="scientific">Rhizophora mucronata</name>
    <name type="common">Asiatic mangrove</name>
    <dbReference type="NCBI Taxonomy" id="61149"/>
    <lineage>
        <taxon>Eukaryota</taxon>
        <taxon>Viridiplantae</taxon>
        <taxon>Streptophyta</taxon>
        <taxon>Embryophyta</taxon>
        <taxon>Tracheophyta</taxon>
        <taxon>Spermatophyta</taxon>
        <taxon>Magnoliopsida</taxon>
        <taxon>eudicotyledons</taxon>
        <taxon>Gunneridae</taxon>
        <taxon>Pentapetalae</taxon>
        <taxon>rosids</taxon>
        <taxon>fabids</taxon>
        <taxon>Malpighiales</taxon>
        <taxon>Rhizophoraceae</taxon>
        <taxon>Rhizophora</taxon>
    </lineage>
</organism>
<reference evidence="1" key="1">
    <citation type="submission" date="2018-02" db="EMBL/GenBank/DDBJ databases">
        <title>Rhizophora mucronata_Transcriptome.</title>
        <authorList>
            <person name="Meera S.P."/>
            <person name="Sreeshan A."/>
            <person name="Augustine A."/>
        </authorList>
    </citation>
    <scope>NUCLEOTIDE SEQUENCE</scope>
    <source>
        <tissue evidence="1">Leaf</tissue>
    </source>
</reference>
<evidence type="ECO:0000313" key="1">
    <source>
        <dbReference type="EMBL" id="MBX51922.1"/>
    </source>
</evidence>